<proteinExistence type="predicted"/>
<dbReference type="AlphaFoldDB" id="A0A1H9VDY7"/>
<dbReference type="SUPFAM" id="SSF52091">
    <property type="entry name" value="SpoIIaa-like"/>
    <property type="match status" value="1"/>
</dbReference>
<dbReference type="Gene3D" id="3.30.750.24">
    <property type="entry name" value="STAS domain"/>
    <property type="match status" value="1"/>
</dbReference>
<dbReference type="CDD" id="cd07043">
    <property type="entry name" value="STAS_anti-anti-sigma_factors"/>
    <property type="match status" value="1"/>
</dbReference>
<reference evidence="3" key="1">
    <citation type="submission" date="2016-10" db="EMBL/GenBank/DDBJ databases">
        <authorList>
            <person name="Varghese N."/>
            <person name="Submissions S."/>
        </authorList>
    </citation>
    <scope>NUCLEOTIDE SEQUENCE [LARGE SCALE GENOMIC DNA]</scope>
    <source>
        <strain evidence="3">DSM 44437</strain>
    </source>
</reference>
<dbReference type="Proteomes" id="UP000199503">
    <property type="component" value="Unassembled WGS sequence"/>
</dbReference>
<evidence type="ECO:0000259" key="1">
    <source>
        <dbReference type="PROSITE" id="PS50801"/>
    </source>
</evidence>
<dbReference type="InterPro" id="IPR058548">
    <property type="entry name" value="MlaB-like_STAS"/>
</dbReference>
<dbReference type="STRING" id="65499.SAMN04488000_11835"/>
<dbReference type="PROSITE" id="PS50801">
    <property type="entry name" value="STAS"/>
    <property type="match status" value="1"/>
</dbReference>
<dbReference type="InterPro" id="IPR002645">
    <property type="entry name" value="STAS_dom"/>
</dbReference>
<evidence type="ECO:0000313" key="2">
    <source>
        <dbReference type="EMBL" id="SES19761.1"/>
    </source>
</evidence>
<evidence type="ECO:0000313" key="3">
    <source>
        <dbReference type="Proteomes" id="UP000199503"/>
    </source>
</evidence>
<name>A0A1H9VDY7_9PSEU</name>
<protein>
    <submittedName>
        <fullName evidence="2">Anti-anti-sigma factor</fullName>
    </submittedName>
</protein>
<sequence>MRPHPGQLEVRRDGAVVTLTGEVDMNTSDLLRAELALACSSGDGLGDVVVDFAGLTFIGSSGLHVLIETAGVLGDRRLVLLGGGWAAYVVNLLGLTVKFPNIVVEQDVG</sequence>
<dbReference type="RefSeq" id="WP_177230066.1">
    <property type="nucleotide sequence ID" value="NZ_FOFV01000018.1"/>
</dbReference>
<dbReference type="Pfam" id="PF13466">
    <property type="entry name" value="STAS_2"/>
    <property type="match status" value="1"/>
</dbReference>
<gene>
    <name evidence="2" type="ORF">SAMN04488000_11835</name>
</gene>
<feature type="domain" description="STAS" evidence="1">
    <location>
        <begin position="16"/>
        <end position="68"/>
    </location>
</feature>
<dbReference type="InterPro" id="IPR036513">
    <property type="entry name" value="STAS_dom_sf"/>
</dbReference>
<accession>A0A1H9VDY7</accession>
<dbReference type="EMBL" id="FOFV01000018">
    <property type="protein sequence ID" value="SES19761.1"/>
    <property type="molecule type" value="Genomic_DNA"/>
</dbReference>
<organism evidence="2 3">
    <name type="scientific">Lentzea albida</name>
    <dbReference type="NCBI Taxonomy" id="65499"/>
    <lineage>
        <taxon>Bacteria</taxon>
        <taxon>Bacillati</taxon>
        <taxon>Actinomycetota</taxon>
        <taxon>Actinomycetes</taxon>
        <taxon>Pseudonocardiales</taxon>
        <taxon>Pseudonocardiaceae</taxon>
        <taxon>Lentzea</taxon>
    </lineage>
</organism>
<keyword evidence="3" id="KW-1185">Reference proteome</keyword>